<evidence type="ECO:0000313" key="4">
    <source>
        <dbReference type="Proteomes" id="UP000663829"/>
    </source>
</evidence>
<dbReference type="Proteomes" id="UP000681722">
    <property type="component" value="Unassembled WGS sequence"/>
</dbReference>
<evidence type="ECO:0000313" key="3">
    <source>
        <dbReference type="EMBL" id="CAF3959303.1"/>
    </source>
</evidence>
<proteinExistence type="predicted"/>
<feature type="region of interest" description="Disordered" evidence="1">
    <location>
        <begin position="206"/>
        <end position="228"/>
    </location>
</feature>
<dbReference type="EMBL" id="CAJOBC010008352">
    <property type="protein sequence ID" value="CAF3959303.1"/>
    <property type="molecule type" value="Genomic_DNA"/>
</dbReference>
<dbReference type="Gene3D" id="1.25.40.20">
    <property type="entry name" value="Ankyrin repeat-containing domain"/>
    <property type="match status" value="1"/>
</dbReference>
<comment type="caution">
    <text evidence="2">The sequence shown here is derived from an EMBL/GenBank/DDBJ whole genome shotgun (WGS) entry which is preliminary data.</text>
</comment>
<dbReference type="SUPFAM" id="SSF54427">
    <property type="entry name" value="NTF2-like"/>
    <property type="match status" value="2"/>
</dbReference>
<dbReference type="Proteomes" id="UP000663829">
    <property type="component" value="Unassembled WGS sequence"/>
</dbReference>
<dbReference type="InterPro" id="IPR036770">
    <property type="entry name" value="Ankyrin_rpt-contain_sf"/>
</dbReference>
<gene>
    <name evidence="2" type="ORF">GPM918_LOCUS23405</name>
    <name evidence="3" type="ORF">SRO942_LOCUS23404</name>
</gene>
<accession>A0A814VTE5</accession>
<protein>
    <recommendedName>
        <fullName evidence="5">SnoaL-like domain-containing protein</fullName>
    </recommendedName>
</protein>
<dbReference type="EMBL" id="CAJNOQ010008351">
    <property type="protein sequence ID" value="CAF1194870.1"/>
    <property type="molecule type" value="Genomic_DNA"/>
</dbReference>
<name>A0A814VTE5_9BILA</name>
<dbReference type="InterPro" id="IPR032710">
    <property type="entry name" value="NTF2-like_dom_sf"/>
</dbReference>
<evidence type="ECO:0000313" key="2">
    <source>
        <dbReference type="EMBL" id="CAF1194870.1"/>
    </source>
</evidence>
<dbReference type="AlphaFoldDB" id="A0A814VTE5"/>
<dbReference type="Gene3D" id="3.10.450.50">
    <property type="match status" value="2"/>
</dbReference>
<reference evidence="2" key="1">
    <citation type="submission" date="2021-02" db="EMBL/GenBank/DDBJ databases">
        <authorList>
            <person name="Nowell W R."/>
        </authorList>
    </citation>
    <scope>NUCLEOTIDE SEQUENCE</scope>
</reference>
<evidence type="ECO:0000256" key="1">
    <source>
        <dbReference type="SAM" id="MobiDB-lite"/>
    </source>
</evidence>
<organism evidence="2 4">
    <name type="scientific">Didymodactylos carnosus</name>
    <dbReference type="NCBI Taxonomy" id="1234261"/>
    <lineage>
        <taxon>Eukaryota</taxon>
        <taxon>Metazoa</taxon>
        <taxon>Spiralia</taxon>
        <taxon>Gnathifera</taxon>
        <taxon>Rotifera</taxon>
        <taxon>Eurotatoria</taxon>
        <taxon>Bdelloidea</taxon>
        <taxon>Philodinida</taxon>
        <taxon>Philodinidae</taxon>
        <taxon>Didymodactylos</taxon>
    </lineage>
</organism>
<evidence type="ECO:0008006" key="5">
    <source>
        <dbReference type="Google" id="ProtNLM"/>
    </source>
</evidence>
<keyword evidence="4" id="KW-1185">Reference proteome</keyword>
<feature type="compositionally biased region" description="Low complexity" evidence="1">
    <location>
        <begin position="206"/>
        <end position="220"/>
    </location>
</feature>
<sequence length="495" mass="56900">MSRRQQPADPLLDVYQCVSDNKDFDTVYDDISAHPEWLTTFANGKNWSVLHHIVDHGNVQQLERLLELQSNNIQFRLLTKTKDDNLTVLDIAKRNSTKHPAMFQRIDRLVKMDELLNHAKERQWPQCKQLIQGCPEILNEKPPYRKYYVLHHIGHVGDRRFFDELHNQYKFDLNLSADKDKTVCEIANENGHQDFASYVKQLRSTQSTDTTSSAARRSNTGKTVTNPSDDEAQLLAASTEWIRRFNMADFKYVVNAYLPTAKLYARNAGVASLPLIGREQIFEFWDNFYKATGAANLIYYDRKIVITGPGRGESSSRWTMNVGDGFIDKETWVRNQETGIWSIAFDDFTVEQNYKNGPTTGKTVTNPSDDEAQLLAASTEWIRRFNMADFKYVVNAYLPTAKLYARNAGVASLPLIGREQIFEFWDNFYKATGAANLIYYDRKIVITGPGRGESSSRWTMNVGDGFIDKETWVRNQETGIWSIAFDDFTVEQNYS</sequence>